<dbReference type="Proteomes" id="UP001337655">
    <property type="component" value="Unassembled WGS sequence"/>
</dbReference>
<dbReference type="SUPFAM" id="SSF53335">
    <property type="entry name" value="S-adenosyl-L-methionine-dependent methyltransferases"/>
    <property type="match status" value="1"/>
</dbReference>
<gene>
    <name evidence="1" type="ORF">LTR77_004059</name>
</gene>
<evidence type="ECO:0000313" key="2">
    <source>
        <dbReference type="Proteomes" id="UP001337655"/>
    </source>
</evidence>
<evidence type="ECO:0000313" key="1">
    <source>
        <dbReference type="EMBL" id="KAK5170915.1"/>
    </source>
</evidence>
<organism evidence="1 2">
    <name type="scientific">Saxophila tyrrhenica</name>
    <dbReference type="NCBI Taxonomy" id="1690608"/>
    <lineage>
        <taxon>Eukaryota</taxon>
        <taxon>Fungi</taxon>
        <taxon>Dikarya</taxon>
        <taxon>Ascomycota</taxon>
        <taxon>Pezizomycotina</taxon>
        <taxon>Dothideomycetes</taxon>
        <taxon>Dothideomycetidae</taxon>
        <taxon>Mycosphaerellales</taxon>
        <taxon>Extremaceae</taxon>
        <taxon>Saxophila</taxon>
    </lineage>
</organism>
<dbReference type="AlphaFoldDB" id="A0AAV9PFY4"/>
<keyword evidence="2" id="KW-1185">Reference proteome</keyword>
<dbReference type="RefSeq" id="XP_064659943.1">
    <property type="nucleotide sequence ID" value="XM_064801313.1"/>
</dbReference>
<dbReference type="Pfam" id="PF13489">
    <property type="entry name" value="Methyltransf_23"/>
    <property type="match status" value="1"/>
</dbReference>
<dbReference type="PANTHER" id="PTHR43591">
    <property type="entry name" value="METHYLTRANSFERASE"/>
    <property type="match status" value="1"/>
</dbReference>
<accession>A0AAV9PFY4</accession>
<dbReference type="InterPro" id="IPR029063">
    <property type="entry name" value="SAM-dependent_MTases_sf"/>
</dbReference>
<comment type="caution">
    <text evidence="1">The sequence shown here is derived from an EMBL/GenBank/DDBJ whole genome shotgun (WGS) entry which is preliminary data.</text>
</comment>
<protein>
    <recommendedName>
        <fullName evidence="3">Methyltransferase</fullName>
    </recommendedName>
</protein>
<dbReference type="GO" id="GO:0008168">
    <property type="term" value="F:methyltransferase activity"/>
    <property type="evidence" value="ECO:0007669"/>
    <property type="project" value="TreeGrafter"/>
</dbReference>
<dbReference type="PANTHER" id="PTHR43591:SF24">
    <property type="entry name" value="2-METHOXY-6-POLYPRENYL-1,4-BENZOQUINOL METHYLASE, MITOCHONDRIAL"/>
    <property type="match status" value="1"/>
</dbReference>
<evidence type="ECO:0008006" key="3">
    <source>
        <dbReference type="Google" id="ProtNLM"/>
    </source>
</evidence>
<dbReference type="CDD" id="cd02440">
    <property type="entry name" value="AdoMet_MTases"/>
    <property type="match status" value="1"/>
</dbReference>
<dbReference type="Gene3D" id="3.40.50.150">
    <property type="entry name" value="Vaccinia Virus protein VP39"/>
    <property type="match status" value="1"/>
</dbReference>
<proteinExistence type="predicted"/>
<reference evidence="1 2" key="1">
    <citation type="submission" date="2023-08" db="EMBL/GenBank/DDBJ databases">
        <title>Black Yeasts Isolated from many extreme environments.</title>
        <authorList>
            <person name="Coleine C."/>
            <person name="Stajich J.E."/>
            <person name="Selbmann L."/>
        </authorList>
    </citation>
    <scope>NUCLEOTIDE SEQUENCE [LARGE SCALE GENOMIC DNA]</scope>
    <source>
        <strain evidence="1 2">CCFEE 5935</strain>
    </source>
</reference>
<sequence length="338" mass="39532">MRDSHQAPDLRIEYYQWEGRRYCMVNGGIAYQFPWDEIEWERLDMIHCLIHDHALDKRSYISPLDASSGRAKILDVGCGTGIFCYDVGEANPNFDVIGIDLADGPKGVAIPNVQIMTPVDFNLPEWPLRPHDFDLIRNAHLNGSVTNWEQHLRKCFHYLKSGGFFEHIDIDFTPRLRLEYTPPRDELVAAGGYQRWQEKLMEEIRPVQEWWHLMQEASHRMGRPLTYPSNMEEMLENAGFDRTHHETFRIHMVPPPVDGDIREEDGNRAEVKMENLFKGAMFQFHANRANRPVDLEGLTMYLLTQYCNPPRSVDEVRKRCADVARICNSRRRPVYFNL</sequence>
<name>A0AAV9PFY4_9PEZI</name>
<dbReference type="GeneID" id="89925405"/>
<dbReference type="EMBL" id="JAVRRT010000006">
    <property type="protein sequence ID" value="KAK5170915.1"/>
    <property type="molecule type" value="Genomic_DNA"/>
</dbReference>